<accession>A0A1I7WSS4</accession>
<reference evidence="2" key="1">
    <citation type="submission" date="2016-11" db="UniProtKB">
        <authorList>
            <consortium name="WormBaseParasite"/>
        </authorList>
    </citation>
    <scope>IDENTIFICATION</scope>
</reference>
<organism evidence="1 2">
    <name type="scientific">Heterorhabditis bacteriophora</name>
    <name type="common">Entomopathogenic nematode worm</name>
    <dbReference type="NCBI Taxonomy" id="37862"/>
    <lineage>
        <taxon>Eukaryota</taxon>
        <taxon>Metazoa</taxon>
        <taxon>Ecdysozoa</taxon>
        <taxon>Nematoda</taxon>
        <taxon>Chromadorea</taxon>
        <taxon>Rhabditida</taxon>
        <taxon>Rhabditina</taxon>
        <taxon>Rhabditomorpha</taxon>
        <taxon>Strongyloidea</taxon>
        <taxon>Heterorhabditidae</taxon>
        <taxon>Heterorhabditis</taxon>
    </lineage>
</organism>
<keyword evidence="1" id="KW-1185">Reference proteome</keyword>
<dbReference type="Proteomes" id="UP000095283">
    <property type="component" value="Unplaced"/>
</dbReference>
<proteinExistence type="predicted"/>
<sequence length="145" mass="16709">MEQETPFNGLIVNGSPKSHPLLTSSSLKCTRNIRINNQPTTSFSSIEEQPTRLLSKPYNRASAHKINRWYRKITSKTWLKYDAYHDYACLLLNIIITVEQEMSNVVRHCIVLVAKRFAYGAISVLNRSIDPVLLRQQQTIAYSRK</sequence>
<dbReference type="AlphaFoldDB" id="A0A1I7WSS4"/>
<protein>
    <submittedName>
        <fullName evidence="2">DDE_Tnp_1_7 domain-containing protein</fullName>
    </submittedName>
</protein>
<dbReference type="WBParaSite" id="Hba_08142">
    <property type="protein sequence ID" value="Hba_08142"/>
    <property type="gene ID" value="Hba_08142"/>
</dbReference>
<name>A0A1I7WSS4_HETBA</name>
<evidence type="ECO:0000313" key="1">
    <source>
        <dbReference type="Proteomes" id="UP000095283"/>
    </source>
</evidence>
<evidence type="ECO:0000313" key="2">
    <source>
        <dbReference type="WBParaSite" id="Hba_08142"/>
    </source>
</evidence>